<evidence type="ECO:0000256" key="1">
    <source>
        <dbReference type="ARBA" id="ARBA00004604"/>
    </source>
</evidence>
<evidence type="ECO:0000256" key="3">
    <source>
        <dbReference type="ARBA" id="ARBA00022517"/>
    </source>
</evidence>
<dbReference type="Gene3D" id="3.30.70.1170">
    <property type="entry name" value="Sun protein, domain 3"/>
    <property type="match status" value="1"/>
</dbReference>
<feature type="domain" description="SAM-dependent MTase RsmB/NOP-type" evidence="10">
    <location>
        <begin position="116"/>
        <end position="405"/>
    </location>
</feature>
<dbReference type="PROSITE" id="PS51686">
    <property type="entry name" value="SAM_MT_RSMB_NOP"/>
    <property type="match status" value="1"/>
</dbReference>
<comment type="similarity">
    <text evidence="2 9">Belongs to the class I-like SAM-binding methyltransferase superfamily. RsmB/NOP family.</text>
</comment>
<evidence type="ECO:0000256" key="8">
    <source>
        <dbReference type="ARBA" id="ARBA00023242"/>
    </source>
</evidence>
<dbReference type="EMBL" id="JARKIK010000080">
    <property type="protein sequence ID" value="KAK8726039.1"/>
    <property type="molecule type" value="Genomic_DNA"/>
</dbReference>
<proteinExistence type="inferred from homology"/>
<comment type="caution">
    <text evidence="11">The sequence shown here is derived from an EMBL/GenBank/DDBJ whole genome shotgun (WGS) entry which is preliminary data.</text>
</comment>
<gene>
    <name evidence="11" type="ORF">OTU49_010353</name>
</gene>
<evidence type="ECO:0000256" key="6">
    <source>
        <dbReference type="ARBA" id="ARBA00022691"/>
    </source>
</evidence>
<dbReference type="PRINTS" id="PR02012">
    <property type="entry name" value="RCMTNOP2"/>
</dbReference>
<feature type="binding site" evidence="9">
    <location>
        <position position="260"/>
    </location>
    <ligand>
        <name>S-adenosyl-L-methionine</name>
        <dbReference type="ChEBI" id="CHEBI:59789"/>
    </ligand>
</feature>
<dbReference type="AlphaFoldDB" id="A0AAW0WE88"/>
<keyword evidence="8" id="KW-0539">Nucleus</keyword>
<evidence type="ECO:0000313" key="11">
    <source>
        <dbReference type="EMBL" id="KAK8726039.1"/>
    </source>
</evidence>
<keyword evidence="3" id="KW-0690">Ribosome biogenesis</keyword>
<dbReference type="InterPro" id="IPR023273">
    <property type="entry name" value="RCMT_NOP2"/>
</dbReference>
<organism evidence="11 12">
    <name type="scientific">Cherax quadricarinatus</name>
    <name type="common">Australian red claw crayfish</name>
    <dbReference type="NCBI Taxonomy" id="27406"/>
    <lineage>
        <taxon>Eukaryota</taxon>
        <taxon>Metazoa</taxon>
        <taxon>Ecdysozoa</taxon>
        <taxon>Arthropoda</taxon>
        <taxon>Crustacea</taxon>
        <taxon>Multicrustacea</taxon>
        <taxon>Malacostraca</taxon>
        <taxon>Eumalacostraca</taxon>
        <taxon>Eucarida</taxon>
        <taxon>Decapoda</taxon>
        <taxon>Pleocyemata</taxon>
        <taxon>Astacidea</taxon>
        <taxon>Parastacoidea</taxon>
        <taxon>Parastacidae</taxon>
        <taxon>Cherax</taxon>
    </lineage>
</organism>
<dbReference type="GO" id="GO:0003723">
    <property type="term" value="F:RNA binding"/>
    <property type="evidence" value="ECO:0007669"/>
    <property type="project" value="UniProtKB-UniRule"/>
</dbReference>
<keyword evidence="7 9" id="KW-0694">RNA-binding</keyword>
<feature type="binding site" evidence="9">
    <location>
        <position position="233"/>
    </location>
    <ligand>
        <name>S-adenosyl-L-methionine</name>
        <dbReference type="ChEBI" id="CHEBI:59789"/>
    </ligand>
</feature>
<name>A0AAW0WE88_CHEQU</name>
<evidence type="ECO:0000256" key="4">
    <source>
        <dbReference type="ARBA" id="ARBA00022603"/>
    </source>
</evidence>
<feature type="non-terminal residue" evidence="11">
    <location>
        <position position="1"/>
    </location>
</feature>
<evidence type="ECO:0000259" key="10">
    <source>
        <dbReference type="PROSITE" id="PS51686"/>
    </source>
</evidence>
<dbReference type="PROSITE" id="PS01153">
    <property type="entry name" value="NOL1_NOP2_SUN"/>
    <property type="match status" value="1"/>
</dbReference>
<dbReference type="PANTHER" id="PTHR22807:SF30">
    <property type="entry name" value="28S RRNA (CYTOSINE(4447)-C(5))-METHYLTRANSFERASE-RELATED"/>
    <property type="match status" value="1"/>
</dbReference>
<dbReference type="InterPro" id="IPR029063">
    <property type="entry name" value="SAM-dependent_MTases_sf"/>
</dbReference>
<dbReference type="InterPro" id="IPR011023">
    <property type="entry name" value="Nop2p"/>
</dbReference>
<dbReference type="InterPro" id="IPR001678">
    <property type="entry name" value="MeTrfase_RsmB-F_NOP2_dom"/>
</dbReference>
<feature type="binding site" evidence="9">
    <location>
        <begin position="209"/>
        <end position="215"/>
    </location>
    <ligand>
        <name>S-adenosyl-L-methionine</name>
        <dbReference type="ChEBI" id="CHEBI:59789"/>
    </ligand>
</feature>
<evidence type="ECO:0000256" key="9">
    <source>
        <dbReference type="PROSITE-ProRule" id="PRU01023"/>
    </source>
</evidence>
<dbReference type="NCBIfam" id="TIGR00446">
    <property type="entry name" value="nop2p"/>
    <property type="match status" value="1"/>
</dbReference>
<feature type="binding site" evidence="9">
    <location>
        <position position="278"/>
    </location>
    <ligand>
        <name>S-adenosyl-L-methionine</name>
        <dbReference type="ChEBI" id="CHEBI:59789"/>
    </ligand>
</feature>
<evidence type="ECO:0000256" key="2">
    <source>
        <dbReference type="ARBA" id="ARBA00007494"/>
    </source>
</evidence>
<protein>
    <recommendedName>
        <fullName evidence="10">SAM-dependent MTase RsmB/NOP-type domain-containing protein</fullName>
    </recommendedName>
</protein>
<keyword evidence="12" id="KW-1185">Reference proteome</keyword>
<dbReference type="InterPro" id="IPR049560">
    <property type="entry name" value="MeTrfase_RsmB-F_NOP2_cat"/>
</dbReference>
<dbReference type="PANTHER" id="PTHR22807">
    <property type="entry name" value="NOP2 YEAST -RELATED NOL1/NOP2/FMU SUN DOMAIN-CONTAINING"/>
    <property type="match status" value="1"/>
</dbReference>
<sequence>NSIEKASQKLERKEKAKIAAGDAYLEESAAKLHIQIPSLEEVLKELEESPDLPSINIRIKDTAFILADFSKRREEGRSRSEYLSIFLNDLSTYYSYNIYLMEKLLDMFGPTEVIEFLEANESPRPVTIRTNTLKTRRKMLATSLIARGIDVDIISWSKVGLIVMRTPGNVTLGATPEYLAGHYILQGASSFLPVMALSPKEGERILDMCAAPGGKSTHIAAIMRNTGTIICNDLNRDRVKALVGNFHRMGITNSVITSHDGRAFPKMMSCAFDRVLLDAPCSGTGVISKDERVKTSKDQKDVQRCSHIQKELILAAIDSVHKFDGKSGYVVYSTCSILVEENEAVVEYALKKRNVKLVPTGLDIGKPGYVKYRENRFNSTMHLCKRIYPHTYNLDGFFVAKLKKLGEVETQPADAESQID</sequence>
<dbReference type="InterPro" id="IPR054728">
    <property type="entry name" value="RsmB-like_ferredoxin"/>
</dbReference>
<dbReference type="InterPro" id="IPR023267">
    <property type="entry name" value="RCMT"/>
</dbReference>
<dbReference type="Pfam" id="PF01189">
    <property type="entry name" value="Methyltr_RsmB-F"/>
    <property type="match status" value="1"/>
</dbReference>
<accession>A0AAW0WE88</accession>
<dbReference type="SUPFAM" id="SSF53335">
    <property type="entry name" value="S-adenosyl-L-methionine-dependent methyltransferases"/>
    <property type="match status" value="1"/>
</dbReference>
<keyword evidence="6 9" id="KW-0949">S-adenosyl-L-methionine</keyword>
<reference evidence="11 12" key="1">
    <citation type="journal article" date="2024" name="BMC Genomics">
        <title>Genome assembly of redclaw crayfish (Cherax quadricarinatus) provides insights into its immune adaptation and hypoxia tolerance.</title>
        <authorList>
            <person name="Liu Z."/>
            <person name="Zheng J."/>
            <person name="Li H."/>
            <person name="Fang K."/>
            <person name="Wang S."/>
            <person name="He J."/>
            <person name="Zhou D."/>
            <person name="Weng S."/>
            <person name="Chi M."/>
            <person name="Gu Z."/>
            <person name="He J."/>
            <person name="Li F."/>
            <person name="Wang M."/>
        </authorList>
    </citation>
    <scope>NUCLEOTIDE SEQUENCE [LARGE SCALE GENOMIC DNA]</scope>
    <source>
        <strain evidence="11">ZL_2023a</strain>
    </source>
</reference>
<keyword evidence="5 9" id="KW-0808">Transferase</keyword>
<keyword evidence="4 9" id="KW-0489">Methyltransferase</keyword>
<evidence type="ECO:0000313" key="12">
    <source>
        <dbReference type="Proteomes" id="UP001445076"/>
    </source>
</evidence>
<dbReference type="GO" id="GO:0005730">
    <property type="term" value="C:nucleolus"/>
    <property type="evidence" value="ECO:0007669"/>
    <property type="project" value="UniProtKB-SubCell"/>
</dbReference>
<dbReference type="GO" id="GO:0070475">
    <property type="term" value="P:rRNA base methylation"/>
    <property type="evidence" value="ECO:0007669"/>
    <property type="project" value="TreeGrafter"/>
</dbReference>
<dbReference type="GO" id="GO:0009383">
    <property type="term" value="F:rRNA (cytosine-C5-)-methyltransferase activity"/>
    <property type="evidence" value="ECO:0007669"/>
    <property type="project" value="TreeGrafter"/>
</dbReference>
<evidence type="ECO:0000256" key="5">
    <source>
        <dbReference type="ARBA" id="ARBA00022679"/>
    </source>
</evidence>
<dbReference type="PRINTS" id="PR02008">
    <property type="entry name" value="RCMTFAMILY"/>
</dbReference>
<dbReference type="Gene3D" id="3.40.50.150">
    <property type="entry name" value="Vaccinia Virus protein VP39"/>
    <property type="match status" value="1"/>
</dbReference>
<feature type="active site" description="Nucleophile" evidence="9">
    <location>
        <position position="335"/>
    </location>
</feature>
<dbReference type="InterPro" id="IPR018314">
    <property type="entry name" value="RsmB/NOL1/NOP2-like_CS"/>
</dbReference>
<dbReference type="Proteomes" id="UP001445076">
    <property type="component" value="Unassembled WGS sequence"/>
</dbReference>
<comment type="subcellular location">
    <subcellularLocation>
        <location evidence="1">Nucleus</location>
        <location evidence="1">Nucleolus</location>
    </subcellularLocation>
</comment>
<dbReference type="GO" id="GO:0000470">
    <property type="term" value="P:maturation of LSU-rRNA"/>
    <property type="evidence" value="ECO:0007669"/>
    <property type="project" value="TreeGrafter"/>
</dbReference>
<evidence type="ECO:0000256" key="7">
    <source>
        <dbReference type="ARBA" id="ARBA00022884"/>
    </source>
</evidence>
<dbReference type="Pfam" id="PF22458">
    <property type="entry name" value="RsmF-B_ferredox"/>
    <property type="match status" value="1"/>
</dbReference>